<feature type="domain" description="C2HC RNF-type" evidence="11">
    <location>
        <begin position="125"/>
        <end position="144"/>
    </location>
</feature>
<keyword evidence="8" id="KW-0862">Zinc</keyword>
<evidence type="ECO:0000256" key="1">
    <source>
        <dbReference type="ARBA" id="ARBA00000900"/>
    </source>
</evidence>
<dbReference type="GO" id="GO:0008270">
    <property type="term" value="F:zinc ion binding"/>
    <property type="evidence" value="ECO:0007669"/>
    <property type="project" value="UniProtKB-KW"/>
</dbReference>
<comment type="caution">
    <text evidence="12">The sequence shown here is derived from an EMBL/GenBank/DDBJ whole genome shotgun (WGS) entry which is preliminary data.</text>
</comment>
<keyword evidence="13" id="KW-1185">Reference proteome</keyword>
<dbReference type="EC" id="2.3.2.27" evidence="3"/>
<evidence type="ECO:0000259" key="11">
    <source>
        <dbReference type="PROSITE" id="PS51803"/>
    </source>
</evidence>
<protein>
    <recommendedName>
        <fullName evidence="3">RING-type E3 ubiquitin transferase</fullName>
        <ecNumber evidence="3">2.3.2.27</ecNumber>
    </recommendedName>
</protein>
<dbReference type="PROSITE" id="PS50089">
    <property type="entry name" value="ZF_RING_2"/>
    <property type="match status" value="1"/>
</dbReference>
<dbReference type="SUPFAM" id="SSF57850">
    <property type="entry name" value="RING/U-box"/>
    <property type="match status" value="1"/>
</dbReference>
<keyword evidence="6 9" id="KW-0863">Zinc-finger</keyword>
<evidence type="ECO:0000256" key="7">
    <source>
        <dbReference type="ARBA" id="ARBA00022786"/>
    </source>
</evidence>
<dbReference type="InterPro" id="IPR034734">
    <property type="entry name" value="ZF_C2HC_RNF"/>
</dbReference>
<dbReference type="InterPro" id="IPR051438">
    <property type="entry name" value="RNF_E3_ubiq-protein_ligase"/>
</dbReference>
<evidence type="ECO:0000256" key="5">
    <source>
        <dbReference type="ARBA" id="ARBA00022723"/>
    </source>
</evidence>
<dbReference type="InterPro" id="IPR017907">
    <property type="entry name" value="Znf_RING_CS"/>
</dbReference>
<dbReference type="InterPro" id="IPR013083">
    <property type="entry name" value="Znf_RING/FYVE/PHD"/>
</dbReference>
<sequence length="259" mass="29257">MRSEASCGTSGGGSRADWSAFTCPAQRIQLSAARAVPADMGSILSSDRDSKAPEDPNQSYDCAVCLEVLSRPTRTRCGHVFCQTCIKASLRNNGYACPYCRTHLSSEGTPAVDIVKKMKTVFQNCEECEEKVCLSEMRAHLNMCQQYITKYGPLEELGKTPCREDMYVCPFCPVELDEDEFVQHCFTYHTSESRLVMCPICHLMPGGDSSYDSSFLKHLHARHSMYYENYIDINIVEEALIERVLDLSLIHYMRHSNRS</sequence>
<accession>A0A8J6K838</accession>
<dbReference type="PROSITE" id="PS00518">
    <property type="entry name" value="ZF_RING_1"/>
    <property type="match status" value="1"/>
</dbReference>
<dbReference type="InterPro" id="IPR001841">
    <property type="entry name" value="Znf_RING"/>
</dbReference>
<dbReference type="Pfam" id="PF05605">
    <property type="entry name" value="zf-Di19"/>
    <property type="match status" value="1"/>
</dbReference>
<dbReference type="GO" id="GO:0061630">
    <property type="term" value="F:ubiquitin protein ligase activity"/>
    <property type="evidence" value="ECO:0007669"/>
    <property type="project" value="UniProtKB-EC"/>
</dbReference>
<evidence type="ECO:0000256" key="9">
    <source>
        <dbReference type="PROSITE-ProRule" id="PRU00175"/>
    </source>
</evidence>
<dbReference type="GO" id="GO:0034098">
    <property type="term" value="C:VCP-NPL4-UFD1 AAA ATPase complex"/>
    <property type="evidence" value="ECO:0007669"/>
    <property type="project" value="TreeGrafter"/>
</dbReference>
<evidence type="ECO:0000256" key="2">
    <source>
        <dbReference type="ARBA" id="ARBA00004906"/>
    </source>
</evidence>
<comment type="catalytic activity">
    <reaction evidence="1">
        <text>S-ubiquitinyl-[E2 ubiquitin-conjugating enzyme]-L-cysteine + [acceptor protein]-L-lysine = [E2 ubiquitin-conjugating enzyme]-L-cysteine + N(6)-ubiquitinyl-[acceptor protein]-L-lysine.</text>
        <dbReference type="EC" id="2.3.2.27"/>
    </reaction>
</comment>
<dbReference type="InterPro" id="IPR008598">
    <property type="entry name" value="Di19_Zn-bd"/>
</dbReference>
<evidence type="ECO:0000256" key="8">
    <source>
        <dbReference type="ARBA" id="ARBA00022833"/>
    </source>
</evidence>
<dbReference type="PANTHER" id="PTHR46016:SF2">
    <property type="entry name" value="E3 UBIQUITIN-PROTEIN LIGASE RNF125"/>
    <property type="match status" value="1"/>
</dbReference>
<evidence type="ECO:0000313" key="12">
    <source>
        <dbReference type="EMBL" id="KAG9478984.1"/>
    </source>
</evidence>
<dbReference type="Proteomes" id="UP000770717">
    <property type="component" value="Unassembled WGS sequence"/>
</dbReference>
<evidence type="ECO:0000259" key="10">
    <source>
        <dbReference type="PROSITE" id="PS50089"/>
    </source>
</evidence>
<evidence type="ECO:0000256" key="6">
    <source>
        <dbReference type="ARBA" id="ARBA00022771"/>
    </source>
</evidence>
<organism evidence="12 13">
    <name type="scientific">Eleutherodactylus coqui</name>
    <name type="common">Puerto Rican coqui</name>
    <dbReference type="NCBI Taxonomy" id="57060"/>
    <lineage>
        <taxon>Eukaryota</taxon>
        <taxon>Metazoa</taxon>
        <taxon>Chordata</taxon>
        <taxon>Craniata</taxon>
        <taxon>Vertebrata</taxon>
        <taxon>Euteleostomi</taxon>
        <taxon>Amphibia</taxon>
        <taxon>Batrachia</taxon>
        <taxon>Anura</taxon>
        <taxon>Neobatrachia</taxon>
        <taxon>Hyloidea</taxon>
        <taxon>Eleutherodactylidae</taxon>
        <taxon>Eleutherodactylinae</taxon>
        <taxon>Eleutherodactylus</taxon>
        <taxon>Eleutherodactylus</taxon>
    </lineage>
</organism>
<name>A0A8J6K838_ELECQ</name>
<dbReference type="PROSITE" id="PS51803">
    <property type="entry name" value="ZF_C2HC_RNF"/>
    <property type="match status" value="1"/>
</dbReference>
<evidence type="ECO:0000256" key="3">
    <source>
        <dbReference type="ARBA" id="ARBA00012483"/>
    </source>
</evidence>
<dbReference type="Pfam" id="PF18574">
    <property type="entry name" value="zf_C2HC_14"/>
    <property type="match status" value="1"/>
</dbReference>
<dbReference type="OrthoDB" id="9049620at2759"/>
<evidence type="ECO:0000256" key="4">
    <source>
        <dbReference type="ARBA" id="ARBA00022679"/>
    </source>
</evidence>
<keyword evidence="7" id="KW-0833">Ubl conjugation pathway</keyword>
<reference evidence="12" key="1">
    <citation type="thesis" date="2020" institute="ProQuest LLC" country="789 East Eisenhower Parkway, Ann Arbor, MI, USA">
        <title>Comparative Genomics and Chromosome Evolution.</title>
        <authorList>
            <person name="Mudd A.B."/>
        </authorList>
    </citation>
    <scope>NUCLEOTIDE SEQUENCE</scope>
    <source>
        <strain evidence="12">HN-11 Male</strain>
        <tissue evidence="12">Kidney and liver</tissue>
    </source>
</reference>
<dbReference type="EMBL" id="WNTK01000008">
    <property type="protein sequence ID" value="KAG9478984.1"/>
    <property type="molecule type" value="Genomic_DNA"/>
</dbReference>
<dbReference type="SMART" id="SM00184">
    <property type="entry name" value="RING"/>
    <property type="match status" value="1"/>
</dbReference>
<gene>
    <name evidence="12" type="ORF">GDO78_012580</name>
</gene>
<keyword evidence="4" id="KW-0808">Transferase</keyword>
<dbReference type="GO" id="GO:0000209">
    <property type="term" value="P:protein polyubiquitination"/>
    <property type="evidence" value="ECO:0007669"/>
    <property type="project" value="TreeGrafter"/>
</dbReference>
<dbReference type="UniPathway" id="UPA00143"/>
<dbReference type="PANTHER" id="PTHR46016">
    <property type="entry name" value="ZINC FINGER, RING/FYVE/PHD-TYPE"/>
    <property type="match status" value="1"/>
</dbReference>
<comment type="pathway">
    <text evidence="2">Protein modification; protein ubiquitination.</text>
</comment>
<proteinExistence type="predicted"/>
<evidence type="ECO:0000313" key="13">
    <source>
        <dbReference type="Proteomes" id="UP000770717"/>
    </source>
</evidence>
<dbReference type="Gene3D" id="3.30.40.10">
    <property type="entry name" value="Zinc/RING finger domain, C3HC4 (zinc finger)"/>
    <property type="match status" value="1"/>
</dbReference>
<feature type="domain" description="RING-type" evidence="10">
    <location>
        <begin position="62"/>
        <end position="101"/>
    </location>
</feature>
<dbReference type="AlphaFoldDB" id="A0A8J6K838"/>
<dbReference type="Pfam" id="PF13923">
    <property type="entry name" value="zf-C3HC4_2"/>
    <property type="match status" value="1"/>
</dbReference>
<dbReference type="GO" id="GO:0006511">
    <property type="term" value="P:ubiquitin-dependent protein catabolic process"/>
    <property type="evidence" value="ECO:0007669"/>
    <property type="project" value="TreeGrafter"/>
</dbReference>
<keyword evidence="5" id="KW-0479">Metal-binding</keyword>